<reference evidence="1 2" key="1">
    <citation type="journal article" date="2022" name="DNA Res.">
        <title>Chromosomal-level genome assembly of the orchid tree Bauhinia variegata (Leguminosae; Cercidoideae) supports the allotetraploid origin hypothesis of Bauhinia.</title>
        <authorList>
            <person name="Zhong Y."/>
            <person name="Chen Y."/>
            <person name="Zheng D."/>
            <person name="Pang J."/>
            <person name="Liu Y."/>
            <person name="Luo S."/>
            <person name="Meng S."/>
            <person name="Qian L."/>
            <person name="Wei D."/>
            <person name="Dai S."/>
            <person name="Zhou R."/>
        </authorList>
    </citation>
    <scope>NUCLEOTIDE SEQUENCE [LARGE SCALE GENOMIC DNA]</scope>
    <source>
        <strain evidence="1">BV-YZ2020</strain>
    </source>
</reference>
<keyword evidence="2" id="KW-1185">Reference proteome</keyword>
<accession>A0ACB9Q4B1</accession>
<comment type="caution">
    <text evidence="1">The sequence shown here is derived from an EMBL/GenBank/DDBJ whole genome shotgun (WGS) entry which is preliminary data.</text>
</comment>
<organism evidence="1 2">
    <name type="scientific">Bauhinia variegata</name>
    <name type="common">Purple orchid tree</name>
    <name type="synonym">Phanera variegata</name>
    <dbReference type="NCBI Taxonomy" id="167791"/>
    <lineage>
        <taxon>Eukaryota</taxon>
        <taxon>Viridiplantae</taxon>
        <taxon>Streptophyta</taxon>
        <taxon>Embryophyta</taxon>
        <taxon>Tracheophyta</taxon>
        <taxon>Spermatophyta</taxon>
        <taxon>Magnoliopsida</taxon>
        <taxon>eudicotyledons</taxon>
        <taxon>Gunneridae</taxon>
        <taxon>Pentapetalae</taxon>
        <taxon>rosids</taxon>
        <taxon>fabids</taxon>
        <taxon>Fabales</taxon>
        <taxon>Fabaceae</taxon>
        <taxon>Cercidoideae</taxon>
        <taxon>Cercideae</taxon>
        <taxon>Bauhiniinae</taxon>
        <taxon>Bauhinia</taxon>
    </lineage>
</organism>
<protein>
    <submittedName>
        <fullName evidence="1">Uncharacterized protein</fullName>
    </submittedName>
</protein>
<evidence type="ECO:0000313" key="1">
    <source>
        <dbReference type="EMBL" id="KAI4355842.1"/>
    </source>
</evidence>
<dbReference type="EMBL" id="CM039427">
    <property type="protein sequence ID" value="KAI4355842.1"/>
    <property type="molecule type" value="Genomic_DNA"/>
</dbReference>
<dbReference type="Proteomes" id="UP000828941">
    <property type="component" value="Chromosome 2"/>
</dbReference>
<proteinExistence type="predicted"/>
<name>A0ACB9Q4B1_BAUVA</name>
<evidence type="ECO:0000313" key="2">
    <source>
        <dbReference type="Proteomes" id="UP000828941"/>
    </source>
</evidence>
<gene>
    <name evidence="1" type="ORF">L6164_004577</name>
</gene>
<sequence>MSNETKPYSGANVGGGFRSRLDHYLYSGDKKHVAVGIALITAAFAIPWFLMNRGTKHRSHQDYLERADKARSQRLKSNHASPQ</sequence>